<gene>
    <name evidence="6" type="ORF">DGYR_LOCUS10570</name>
</gene>
<dbReference type="EMBL" id="CAJFCJ010000018">
    <property type="protein sequence ID" value="CAD5122819.1"/>
    <property type="molecule type" value="Genomic_DNA"/>
</dbReference>
<dbReference type="Pfam" id="PF14808">
    <property type="entry name" value="TMEM164"/>
    <property type="match status" value="1"/>
</dbReference>
<dbReference type="AlphaFoldDB" id="A0A7I8W2M7"/>
<reference evidence="6 7" key="1">
    <citation type="submission" date="2020-08" db="EMBL/GenBank/DDBJ databases">
        <authorList>
            <person name="Hejnol A."/>
        </authorList>
    </citation>
    <scope>NUCLEOTIDE SEQUENCE [LARGE SCALE GENOMIC DNA]</scope>
</reference>
<dbReference type="Pfam" id="PF03364">
    <property type="entry name" value="Polyketide_cyc"/>
    <property type="match status" value="1"/>
</dbReference>
<organism evidence="6 7">
    <name type="scientific">Dimorphilus gyrociliatus</name>
    <dbReference type="NCBI Taxonomy" id="2664684"/>
    <lineage>
        <taxon>Eukaryota</taxon>
        <taxon>Metazoa</taxon>
        <taxon>Spiralia</taxon>
        <taxon>Lophotrochozoa</taxon>
        <taxon>Annelida</taxon>
        <taxon>Polychaeta</taxon>
        <taxon>Polychaeta incertae sedis</taxon>
        <taxon>Dinophilidae</taxon>
        <taxon>Dimorphilus</taxon>
    </lineage>
</organism>
<keyword evidence="4" id="KW-0472">Membrane</keyword>
<evidence type="ECO:0000259" key="5">
    <source>
        <dbReference type="Pfam" id="PF03364"/>
    </source>
</evidence>
<comment type="subunit">
    <text evidence="2">Interacts with coenzyme Q.</text>
</comment>
<dbReference type="OrthoDB" id="292693at2759"/>
<name>A0A7I8W2M7_9ANNE</name>
<evidence type="ECO:0000256" key="4">
    <source>
        <dbReference type="SAM" id="Phobius"/>
    </source>
</evidence>
<feature type="transmembrane region" description="Helical" evidence="4">
    <location>
        <begin position="278"/>
        <end position="295"/>
    </location>
</feature>
<dbReference type="Proteomes" id="UP000549394">
    <property type="component" value="Unassembled WGS sequence"/>
</dbReference>
<dbReference type="Gene3D" id="3.30.530.20">
    <property type="match status" value="1"/>
</dbReference>
<feature type="domain" description="Coenzyme Q-binding protein COQ10 START" evidence="5">
    <location>
        <begin position="24"/>
        <end position="148"/>
    </location>
</feature>
<protein>
    <submittedName>
        <fullName evidence="6">DgyrCDS11224</fullName>
    </submittedName>
</protein>
<dbReference type="PANTHER" id="PTHR20948:SF2">
    <property type="entry name" value="TRANSMEMBRANE PROTEIN 164"/>
    <property type="match status" value="1"/>
</dbReference>
<keyword evidence="4" id="KW-0812">Transmembrane</keyword>
<comment type="function">
    <text evidence="3">Required for the function of coenzyme Q in the respiratory chain. May serve as a chaperone or may be involved in the transport of Q6 from its site of synthesis to the catalytic sites of the respiratory complexes.</text>
</comment>
<evidence type="ECO:0000256" key="3">
    <source>
        <dbReference type="ARBA" id="ARBA00024947"/>
    </source>
</evidence>
<accession>A0A7I8W2M7</accession>
<evidence type="ECO:0000256" key="1">
    <source>
        <dbReference type="ARBA" id="ARBA00006885"/>
    </source>
</evidence>
<dbReference type="InterPro" id="IPR005031">
    <property type="entry name" value="COQ10_START"/>
</dbReference>
<dbReference type="CDD" id="cd07813">
    <property type="entry name" value="COQ10p_like"/>
    <property type="match status" value="1"/>
</dbReference>
<dbReference type="InterPro" id="IPR044996">
    <property type="entry name" value="COQ10-like"/>
</dbReference>
<dbReference type="SUPFAM" id="SSF55961">
    <property type="entry name" value="Bet v1-like"/>
    <property type="match status" value="1"/>
</dbReference>
<dbReference type="GO" id="GO:0045333">
    <property type="term" value="P:cellular respiration"/>
    <property type="evidence" value="ECO:0007669"/>
    <property type="project" value="InterPro"/>
</dbReference>
<comment type="caution">
    <text evidence="6">The sequence shown here is derived from an EMBL/GenBank/DDBJ whole genome shotgun (WGS) entry which is preliminary data.</text>
</comment>
<comment type="similarity">
    <text evidence="1">Belongs to the COQ10 family.</text>
</comment>
<evidence type="ECO:0000313" key="7">
    <source>
        <dbReference type="Proteomes" id="UP000549394"/>
    </source>
</evidence>
<dbReference type="InterPro" id="IPR026508">
    <property type="entry name" value="TMEM164"/>
</dbReference>
<dbReference type="GO" id="GO:0048039">
    <property type="term" value="F:ubiquinone binding"/>
    <property type="evidence" value="ECO:0007669"/>
    <property type="project" value="InterPro"/>
</dbReference>
<sequence>MFIKPKKQTLKAKTLEYSERKTLDYSMEQLYSVVADVENYKHFVPWCSESKITKRSGNSYKCLLSVGFYPLRERYTSIVTVAEPHLVKSECTDGKLFNHLLTIWRFTPYPNEENKCILDFWVTFEFRNNIHSNLAYLFFDEVVKKMANMWIWENSDWLYKGVNNTIAGNGGIECINFIPHRQKVIETCIVTVLSLGELLYACKNVSLPKHIPPVTKPDSAAKRLMLVCMCVVFGMELGFKFATRQMLWILNPCHLITMSQIWLLAAPQNRISMAIFRLHMHGLSGALIAFLFPLVDSRMLPFEKEVYYIQHGLMLLVPFYLMRTGGIYMPEPLSDFSWAFGTKSFLYLYHWLLMQPLSIVSLVNLNNLMCPAPSDPFYGKGYRMCAVLHQTAVVLLHGKIYTFVAKKLLPKAAKQVNLDSHNGNNNNTKTD</sequence>
<keyword evidence="7" id="KW-1185">Reference proteome</keyword>
<feature type="transmembrane region" description="Helical" evidence="4">
    <location>
        <begin position="307"/>
        <end position="325"/>
    </location>
</feature>
<dbReference type="PANTHER" id="PTHR20948">
    <property type="entry name" value="TRANSMEMBRANE PROTEIN 164"/>
    <property type="match status" value="1"/>
</dbReference>
<feature type="transmembrane region" description="Helical" evidence="4">
    <location>
        <begin position="346"/>
        <end position="366"/>
    </location>
</feature>
<proteinExistence type="inferred from homology"/>
<keyword evidence="4" id="KW-1133">Transmembrane helix</keyword>
<evidence type="ECO:0000313" key="6">
    <source>
        <dbReference type="EMBL" id="CAD5122819.1"/>
    </source>
</evidence>
<dbReference type="InterPro" id="IPR023393">
    <property type="entry name" value="START-like_dom_sf"/>
</dbReference>
<evidence type="ECO:0000256" key="2">
    <source>
        <dbReference type="ARBA" id="ARBA00011814"/>
    </source>
</evidence>